<organism evidence="2 3">
    <name type="scientific">Mycena rosella</name>
    <name type="common">Pink bonnet</name>
    <name type="synonym">Agaricus rosellus</name>
    <dbReference type="NCBI Taxonomy" id="1033263"/>
    <lineage>
        <taxon>Eukaryota</taxon>
        <taxon>Fungi</taxon>
        <taxon>Dikarya</taxon>
        <taxon>Basidiomycota</taxon>
        <taxon>Agaricomycotina</taxon>
        <taxon>Agaricomycetes</taxon>
        <taxon>Agaricomycetidae</taxon>
        <taxon>Agaricales</taxon>
        <taxon>Marasmiineae</taxon>
        <taxon>Mycenaceae</taxon>
        <taxon>Mycena</taxon>
    </lineage>
</organism>
<feature type="domain" description="CxC2-like cysteine cluster KDZ transposase-associated" evidence="1">
    <location>
        <begin position="6"/>
        <end position="104"/>
    </location>
</feature>
<dbReference type="AlphaFoldDB" id="A0AAD7C9I9"/>
<evidence type="ECO:0000313" key="3">
    <source>
        <dbReference type="Proteomes" id="UP001221757"/>
    </source>
</evidence>
<proteinExistence type="predicted"/>
<name>A0AAD7C9I9_MYCRO</name>
<dbReference type="Proteomes" id="UP001221757">
    <property type="component" value="Unassembled WGS sequence"/>
</dbReference>
<dbReference type="EMBL" id="JARKIE010000415">
    <property type="protein sequence ID" value="KAJ7642822.1"/>
    <property type="molecule type" value="Genomic_DNA"/>
</dbReference>
<gene>
    <name evidence="2" type="ORF">B0H17DRAFT_960054</name>
</gene>
<sequence length="389" mass="43923">MIAAPLQIGHSGNRCEALPKDAIGRPFTITHTNGVHRTLVHFCAHTGGNGVKPLMRAELFPATFDKPMTAYTFQVLKNFELHNLESKQSAYDYCGSLMRLTDNAFPAENVTPGFNMDKNMTRQLPEELRHLNQERLTLDGNFHCNKAKKTSKNSDPNDTSLYIGKAHFPEQAAQKAYLARAPKSQEARNNVLQQKSTCNYLKAVNNQDKEKFKNMEVTGVVNTQCSHVFVRASVDLEFGERFVNVDAALAHALRQKMATGATGEFKLQLEVDVASVDRVTSYDIACQYSVKVVERFERSFPDLVPIIKKMRWAVPALHVQGHEAGCLYAYSTAYMLATGHSHGETAEQYWPELNQLGPKIRQMNYGHRQDEIIKHHNDWNHKKMCKIGT</sequence>
<comment type="caution">
    <text evidence="2">The sequence shown here is derived from an EMBL/GenBank/DDBJ whole genome shotgun (WGS) entry which is preliminary data.</text>
</comment>
<dbReference type="Pfam" id="PF18803">
    <property type="entry name" value="CxC2"/>
    <property type="match status" value="1"/>
</dbReference>
<dbReference type="PANTHER" id="PTHR33104:SF2">
    <property type="entry name" value="CXC3 LIKE CYSTEINE CLUSTER DOMAIN-CONTAINING PROTEIN"/>
    <property type="match status" value="1"/>
</dbReference>
<evidence type="ECO:0000259" key="1">
    <source>
        <dbReference type="Pfam" id="PF18803"/>
    </source>
</evidence>
<evidence type="ECO:0000313" key="2">
    <source>
        <dbReference type="EMBL" id="KAJ7642822.1"/>
    </source>
</evidence>
<dbReference type="Pfam" id="PF18758">
    <property type="entry name" value="KDZ"/>
    <property type="match status" value="1"/>
</dbReference>
<dbReference type="InterPro" id="IPR041457">
    <property type="entry name" value="CxC2_KDZ-assoc"/>
</dbReference>
<reference evidence="2" key="1">
    <citation type="submission" date="2023-03" db="EMBL/GenBank/DDBJ databases">
        <title>Massive genome expansion in bonnet fungi (Mycena s.s.) driven by repeated elements and novel gene families across ecological guilds.</title>
        <authorList>
            <consortium name="Lawrence Berkeley National Laboratory"/>
            <person name="Harder C.B."/>
            <person name="Miyauchi S."/>
            <person name="Viragh M."/>
            <person name="Kuo A."/>
            <person name="Thoen E."/>
            <person name="Andreopoulos B."/>
            <person name="Lu D."/>
            <person name="Skrede I."/>
            <person name="Drula E."/>
            <person name="Henrissat B."/>
            <person name="Morin E."/>
            <person name="Kohler A."/>
            <person name="Barry K."/>
            <person name="LaButti K."/>
            <person name="Morin E."/>
            <person name="Salamov A."/>
            <person name="Lipzen A."/>
            <person name="Mereny Z."/>
            <person name="Hegedus B."/>
            <person name="Baldrian P."/>
            <person name="Stursova M."/>
            <person name="Weitz H."/>
            <person name="Taylor A."/>
            <person name="Grigoriev I.V."/>
            <person name="Nagy L.G."/>
            <person name="Martin F."/>
            <person name="Kauserud H."/>
        </authorList>
    </citation>
    <scope>NUCLEOTIDE SEQUENCE</scope>
    <source>
        <strain evidence="2">CBHHK067</strain>
    </source>
</reference>
<dbReference type="InterPro" id="IPR040521">
    <property type="entry name" value="KDZ"/>
</dbReference>
<dbReference type="PANTHER" id="PTHR33104">
    <property type="entry name" value="SI:DKEY-29D5.2"/>
    <property type="match status" value="1"/>
</dbReference>
<accession>A0AAD7C9I9</accession>
<keyword evidence="3" id="KW-1185">Reference proteome</keyword>
<protein>
    <recommendedName>
        <fullName evidence="1">CxC2-like cysteine cluster KDZ transposase-associated domain-containing protein</fullName>
    </recommendedName>
</protein>